<evidence type="ECO:0000256" key="3">
    <source>
        <dbReference type="ARBA" id="ARBA00022840"/>
    </source>
</evidence>
<dbReference type="InterPro" id="IPR027417">
    <property type="entry name" value="P-loop_NTPase"/>
</dbReference>
<evidence type="ECO:0000313" key="6">
    <source>
        <dbReference type="Proteomes" id="UP000321798"/>
    </source>
</evidence>
<dbReference type="SMART" id="SM00382">
    <property type="entry name" value="AAA"/>
    <property type="match status" value="1"/>
</dbReference>
<proteinExistence type="predicted"/>
<dbReference type="GO" id="GO:0016887">
    <property type="term" value="F:ATP hydrolysis activity"/>
    <property type="evidence" value="ECO:0007669"/>
    <property type="project" value="InterPro"/>
</dbReference>
<dbReference type="PROSITE" id="PS50893">
    <property type="entry name" value="ABC_TRANSPORTER_2"/>
    <property type="match status" value="1"/>
</dbReference>
<keyword evidence="3 5" id="KW-0067">ATP-binding</keyword>
<dbReference type="Gene3D" id="3.40.50.300">
    <property type="entry name" value="P-loop containing nucleotide triphosphate hydrolases"/>
    <property type="match status" value="1"/>
</dbReference>
<dbReference type="PROSITE" id="PS00211">
    <property type="entry name" value="ABC_TRANSPORTER_1"/>
    <property type="match status" value="1"/>
</dbReference>
<dbReference type="InterPro" id="IPR017871">
    <property type="entry name" value="ABC_transporter-like_CS"/>
</dbReference>
<evidence type="ECO:0000256" key="1">
    <source>
        <dbReference type="ARBA" id="ARBA00022448"/>
    </source>
</evidence>
<dbReference type="AlphaFoldDB" id="A0A512PDM9"/>
<dbReference type="PANTHER" id="PTHR42939:SF1">
    <property type="entry name" value="ABC TRANSPORTER ATP-BINDING PROTEIN ALBC-RELATED"/>
    <property type="match status" value="1"/>
</dbReference>
<feature type="domain" description="ABC transporter" evidence="4">
    <location>
        <begin position="17"/>
        <end position="235"/>
    </location>
</feature>
<dbReference type="Pfam" id="PF00005">
    <property type="entry name" value="ABC_tran"/>
    <property type="match status" value="1"/>
</dbReference>
<reference evidence="5 6" key="1">
    <citation type="submission" date="2019-07" db="EMBL/GenBank/DDBJ databases">
        <title>Whole genome shotgun sequence of Cellulomonas soli NBRC 109434.</title>
        <authorList>
            <person name="Hosoyama A."/>
            <person name="Uohara A."/>
            <person name="Ohji S."/>
            <person name="Ichikawa N."/>
        </authorList>
    </citation>
    <scope>NUCLEOTIDE SEQUENCE [LARGE SCALE GENOMIC DNA]</scope>
    <source>
        <strain evidence="5 6">NBRC 109434</strain>
    </source>
</reference>
<protein>
    <submittedName>
        <fullName evidence="5">ABC-type transporter ATP-binding protein EcsA</fullName>
    </submittedName>
</protein>
<sequence length="240" mass="25294">MHGAGTATLAVVSKPVVRAQDLLVGYGGAPVCAPVSFTLAPGKVLALVGANGSGKSTVLRSVIGLLEPSGGSLQVFGSAVDERDVTFRTRVSSVLDDDAYFPALTVSEHLYLTARGHGVLGADDVVEELLAEFGLTEHARSLPVALSSGQRRRLLLAAGFARPRALLVLDEPEQRLDRDMKTRLAQRLNDERTHGGAVLLATHDADLLRAVADRAVLLSDESSRLVSVAEAVDMIGRNPS</sequence>
<keyword evidence="2" id="KW-0547">Nucleotide-binding</keyword>
<dbReference type="SUPFAM" id="SSF52540">
    <property type="entry name" value="P-loop containing nucleoside triphosphate hydrolases"/>
    <property type="match status" value="1"/>
</dbReference>
<name>A0A512PDM9_9CELL</name>
<dbReference type="InterPro" id="IPR003439">
    <property type="entry name" value="ABC_transporter-like_ATP-bd"/>
</dbReference>
<dbReference type="InterPro" id="IPR003593">
    <property type="entry name" value="AAA+_ATPase"/>
</dbReference>
<comment type="caution">
    <text evidence="5">The sequence shown here is derived from an EMBL/GenBank/DDBJ whole genome shotgun (WGS) entry which is preliminary data.</text>
</comment>
<evidence type="ECO:0000259" key="4">
    <source>
        <dbReference type="PROSITE" id="PS50893"/>
    </source>
</evidence>
<accession>A0A512PDM9</accession>
<evidence type="ECO:0000313" key="5">
    <source>
        <dbReference type="EMBL" id="GEP69320.1"/>
    </source>
</evidence>
<dbReference type="PANTHER" id="PTHR42939">
    <property type="entry name" value="ABC TRANSPORTER ATP-BINDING PROTEIN ALBC-RELATED"/>
    <property type="match status" value="1"/>
</dbReference>
<dbReference type="EMBL" id="BKAL01000006">
    <property type="protein sequence ID" value="GEP69320.1"/>
    <property type="molecule type" value="Genomic_DNA"/>
</dbReference>
<dbReference type="GO" id="GO:0005524">
    <property type="term" value="F:ATP binding"/>
    <property type="evidence" value="ECO:0007669"/>
    <property type="project" value="UniProtKB-KW"/>
</dbReference>
<keyword evidence="1" id="KW-0813">Transport</keyword>
<evidence type="ECO:0000256" key="2">
    <source>
        <dbReference type="ARBA" id="ARBA00022741"/>
    </source>
</evidence>
<keyword evidence="6" id="KW-1185">Reference proteome</keyword>
<dbReference type="Proteomes" id="UP000321798">
    <property type="component" value="Unassembled WGS sequence"/>
</dbReference>
<organism evidence="5 6">
    <name type="scientific">Cellulomonas soli</name>
    <dbReference type="NCBI Taxonomy" id="931535"/>
    <lineage>
        <taxon>Bacteria</taxon>
        <taxon>Bacillati</taxon>
        <taxon>Actinomycetota</taxon>
        <taxon>Actinomycetes</taxon>
        <taxon>Micrococcales</taxon>
        <taxon>Cellulomonadaceae</taxon>
        <taxon>Cellulomonas</taxon>
    </lineage>
</organism>
<gene>
    <name evidence="5" type="primary">ecsA</name>
    <name evidence="5" type="ORF">CSO01_20350</name>
</gene>
<dbReference type="InterPro" id="IPR051782">
    <property type="entry name" value="ABC_Transporter_VariousFunc"/>
</dbReference>